<feature type="region of interest" description="Disordered" evidence="2">
    <location>
        <begin position="209"/>
        <end position="240"/>
    </location>
</feature>
<evidence type="ECO:0000256" key="2">
    <source>
        <dbReference type="SAM" id="MobiDB-lite"/>
    </source>
</evidence>
<sequence length="274" mass="28291">MRLSVTLILLPLAISVGGLMITEPENGNAIDVSVPFTVKWTDPKTFDIVIVNNNAHPRVEERVASGIDTTKGSLHSPCIGYQVNLVSNTVPNTGILAQSPQFEVVPPAKGLSNASTTEGASTTNEASTADGLSTLTVSIISATSTGTSATATSQTDVSTKTELTITGTLTFSVPTTPRFPRESRPLALIPLAETTPLFPRLQPLNLSPLPELPPTLSRLRSDSDLATSTSYATDSAGSTTTTVALPTHSRGSAMALAAPGVVAGLLAGVLGFNL</sequence>
<keyword evidence="1 3" id="KW-0732">Signal</keyword>
<dbReference type="OrthoDB" id="5316007at2759"/>
<dbReference type="GeneID" id="81399922"/>
<dbReference type="Proteomes" id="UP001149079">
    <property type="component" value="Unassembled WGS sequence"/>
</dbReference>
<evidence type="ECO:0000313" key="6">
    <source>
        <dbReference type="Proteomes" id="UP001149079"/>
    </source>
</evidence>
<dbReference type="PANTHER" id="PTHR35185:SF1">
    <property type="entry name" value="UPF0619 GPI-ANCHORED MEMBRANE PROTEIN C1322.10"/>
    <property type="match status" value="1"/>
</dbReference>
<reference evidence="5" key="2">
    <citation type="journal article" date="2023" name="IMA Fungus">
        <title>Comparative genomic study of the Penicillium genus elucidates a diverse pangenome and 15 lateral gene transfer events.</title>
        <authorList>
            <person name="Petersen C."/>
            <person name="Sorensen T."/>
            <person name="Nielsen M.R."/>
            <person name="Sondergaard T.E."/>
            <person name="Sorensen J.L."/>
            <person name="Fitzpatrick D.A."/>
            <person name="Frisvad J.C."/>
            <person name="Nielsen K.L."/>
        </authorList>
    </citation>
    <scope>NUCLEOTIDE SEQUENCE</scope>
    <source>
        <strain evidence="5">IBT 22155</strain>
    </source>
</reference>
<name>A0A9W9HF58_9EURO</name>
<evidence type="ECO:0000259" key="4">
    <source>
        <dbReference type="Pfam" id="PF10342"/>
    </source>
</evidence>
<gene>
    <name evidence="5" type="ORF">N7515_000008</name>
</gene>
<dbReference type="InterPro" id="IPR052479">
    <property type="entry name" value="GPI-anchor_Adhesion_Reg"/>
</dbReference>
<dbReference type="Pfam" id="PF10342">
    <property type="entry name" value="Kre9_KNH"/>
    <property type="match status" value="1"/>
</dbReference>
<evidence type="ECO:0000256" key="1">
    <source>
        <dbReference type="ARBA" id="ARBA00022729"/>
    </source>
</evidence>
<evidence type="ECO:0000313" key="5">
    <source>
        <dbReference type="EMBL" id="KAJ5145444.1"/>
    </source>
</evidence>
<comment type="caution">
    <text evidence="5">The sequence shown here is derived from an EMBL/GenBank/DDBJ whole genome shotgun (WGS) entry which is preliminary data.</text>
</comment>
<reference evidence="5" key="1">
    <citation type="submission" date="2022-11" db="EMBL/GenBank/DDBJ databases">
        <authorList>
            <person name="Petersen C."/>
        </authorList>
    </citation>
    <scope>NUCLEOTIDE SEQUENCE</scope>
    <source>
        <strain evidence="5">IBT 22155</strain>
    </source>
</reference>
<dbReference type="EMBL" id="JAPQKL010000001">
    <property type="protein sequence ID" value="KAJ5145444.1"/>
    <property type="molecule type" value="Genomic_DNA"/>
</dbReference>
<dbReference type="RefSeq" id="XP_056525918.1">
    <property type="nucleotide sequence ID" value="XM_056660752.1"/>
</dbReference>
<proteinExistence type="predicted"/>
<protein>
    <submittedName>
        <fullName evidence="5">Cell wall beta-glucan synthesis</fullName>
    </submittedName>
</protein>
<feature type="chain" id="PRO_5040987995" evidence="3">
    <location>
        <begin position="19"/>
        <end position="274"/>
    </location>
</feature>
<keyword evidence="6" id="KW-1185">Reference proteome</keyword>
<feature type="domain" description="Yeast cell wall synthesis Kre9/Knh1-like N-terminal" evidence="4">
    <location>
        <begin position="24"/>
        <end position="104"/>
    </location>
</feature>
<dbReference type="AlphaFoldDB" id="A0A9W9HF58"/>
<dbReference type="InterPro" id="IPR018466">
    <property type="entry name" value="Kre9/Knh1-like_N"/>
</dbReference>
<feature type="compositionally biased region" description="Polar residues" evidence="2">
    <location>
        <begin position="224"/>
        <end position="240"/>
    </location>
</feature>
<evidence type="ECO:0000256" key="3">
    <source>
        <dbReference type="SAM" id="SignalP"/>
    </source>
</evidence>
<dbReference type="PANTHER" id="PTHR35185">
    <property type="entry name" value="SERINE/THREONINE-RICH PROTEIN ADG2-RELATED"/>
    <property type="match status" value="1"/>
</dbReference>
<accession>A0A9W9HF58</accession>
<feature type="signal peptide" evidence="3">
    <location>
        <begin position="1"/>
        <end position="18"/>
    </location>
</feature>
<organism evidence="5 6">
    <name type="scientific">Penicillium bovifimosum</name>
    <dbReference type="NCBI Taxonomy" id="126998"/>
    <lineage>
        <taxon>Eukaryota</taxon>
        <taxon>Fungi</taxon>
        <taxon>Dikarya</taxon>
        <taxon>Ascomycota</taxon>
        <taxon>Pezizomycotina</taxon>
        <taxon>Eurotiomycetes</taxon>
        <taxon>Eurotiomycetidae</taxon>
        <taxon>Eurotiales</taxon>
        <taxon>Aspergillaceae</taxon>
        <taxon>Penicillium</taxon>
    </lineage>
</organism>
<feature type="compositionally biased region" description="Low complexity" evidence="2">
    <location>
        <begin position="209"/>
        <end position="218"/>
    </location>
</feature>